<dbReference type="InterPro" id="IPR011991">
    <property type="entry name" value="ArsR-like_HTH"/>
</dbReference>
<evidence type="ECO:0000256" key="1">
    <source>
        <dbReference type="ARBA" id="ARBA00023015"/>
    </source>
</evidence>
<dbReference type="InterPro" id="IPR036388">
    <property type="entry name" value="WH-like_DNA-bd_sf"/>
</dbReference>
<dbReference type="SUPFAM" id="SSF55718">
    <property type="entry name" value="SCP-like"/>
    <property type="match status" value="1"/>
</dbReference>
<protein>
    <submittedName>
        <fullName evidence="5">Helix-turn-helix transcriptional regulator</fullName>
    </submittedName>
</protein>
<dbReference type="Gene3D" id="1.10.10.10">
    <property type="entry name" value="Winged helix-like DNA-binding domain superfamily/Winged helix DNA-binding domain"/>
    <property type="match status" value="1"/>
</dbReference>
<keyword evidence="3" id="KW-0804">Transcription</keyword>
<dbReference type="InterPro" id="IPR002577">
    <property type="entry name" value="HTH_HxlR"/>
</dbReference>
<dbReference type="GO" id="GO:0006355">
    <property type="term" value="P:regulation of DNA-templated transcription"/>
    <property type="evidence" value="ECO:0007669"/>
    <property type="project" value="UniProtKB-ARBA"/>
</dbReference>
<sequence length="231" mass="25103">MKSEKITGAVKSRWYEDACGTAMALEFVGERWSLLILRELMFGPRRFGEIRAHLTGISANVLTQRLAGLEAAGLLVRRKLPSPASVQVYELTPWGYEIEPILQTMGRWATRSPLHDPTLPFSPASAMLSLRTMIDAGAARGLAMTIGFRLGEDQFLGTLADGTLDIVRGDPDGADVVIDTQPTPLAVWIYVKRPLAEAEADGSIRVTGDRAAAERFADLFALPVKIARPAG</sequence>
<keyword evidence="1" id="KW-0805">Transcription regulation</keyword>
<dbReference type="PANTHER" id="PTHR33204:SF18">
    <property type="entry name" value="TRANSCRIPTIONAL REGULATORY PROTEIN"/>
    <property type="match status" value="1"/>
</dbReference>
<organism evidence="5 6">
    <name type="scientific">Sphingomonas liriopis</name>
    <dbReference type="NCBI Taxonomy" id="2949094"/>
    <lineage>
        <taxon>Bacteria</taxon>
        <taxon>Pseudomonadati</taxon>
        <taxon>Pseudomonadota</taxon>
        <taxon>Alphaproteobacteria</taxon>
        <taxon>Sphingomonadales</taxon>
        <taxon>Sphingomonadaceae</taxon>
        <taxon>Sphingomonas</taxon>
    </lineage>
</organism>
<evidence type="ECO:0000313" key="5">
    <source>
        <dbReference type="EMBL" id="MCP3734677.1"/>
    </source>
</evidence>
<dbReference type="PROSITE" id="PS51118">
    <property type="entry name" value="HTH_HXLR"/>
    <property type="match status" value="1"/>
</dbReference>
<dbReference type="SUPFAM" id="SSF46785">
    <property type="entry name" value="Winged helix' DNA-binding domain"/>
    <property type="match status" value="1"/>
</dbReference>
<name>A0A9X2HRS3_9SPHN</name>
<evidence type="ECO:0000313" key="6">
    <source>
        <dbReference type="Proteomes" id="UP001139486"/>
    </source>
</evidence>
<dbReference type="EMBL" id="JAMLDY010000007">
    <property type="protein sequence ID" value="MCP3734677.1"/>
    <property type="molecule type" value="Genomic_DNA"/>
</dbReference>
<evidence type="ECO:0000259" key="4">
    <source>
        <dbReference type="PROSITE" id="PS51118"/>
    </source>
</evidence>
<dbReference type="GO" id="GO:0003677">
    <property type="term" value="F:DNA binding"/>
    <property type="evidence" value="ECO:0007669"/>
    <property type="project" value="UniProtKB-KW"/>
</dbReference>
<dbReference type="Proteomes" id="UP001139486">
    <property type="component" value="Unassembled WGS sequence"/>
</dbReference>
<gene>
    <name evidence="5" type="ORF">M9979_07315</name>
</gene>
<dbReference type="CDD" id="cd00090">
    <property type="entry name" value="HTH_ARSR"/>
    <property type="match status" value="1"/>
</dbReference>
<dbReference type="Pfam" id="PF01638">
    <property type="entry name" value="HxlR"/>
    <property type="match status" value="1"/>
</dbReference>
<keyword evidence="2" id="KW-0238">DNA-binding</keyword>
<dbReference type="Gene3D" id="3.30.1050.10">
    <property type="entry name" value="SCP2 sterol-binding domain"/>
    <property type="match status" value="1"/>
</dbReference>
<dbReference type="InterPro" id="IPR036527">
    <property type="entry name" value="SCP2_sterol-bd_dom_sf"/>
</dbReference>
<evidence type="ECO:0000256" key="2">
    <source>
        <dbReference type="ARBA" id="ARBA00023125"/>
    </source>
</evidence>
<dbReference type="InterPro" id="IPR036390">
    <property type="entry name" value="WH_DNA-bd_sf"/>
</dbReference>
<feature type="domain" description="HTH hxlR-type" evidence="4">
    <location>
        <begin position="19"/>
        <end position="117"/>
    </location>
</feature>
<comment type="caution">
    <text evidence="5">The sequence shown here is derived from an EMBL/GenBank/DDBJ whole genome shotgun (WGS) entry which is preliminary data.</text>
</comment>
<evidence type="ECO:0000256" key="3">
    <source>
        <dbReference type="ARBA" id="ARBA00023163"/>
    </source>
</evidence>
<accession>A0A9X2HRS3</accession>
<dbReference type="AlphaFoldDB" id="A0A9X2HRS3"/>
<proteinExistence type="predicted"/>
<reference evidence="5" key="1">
    <citation type="submission" date="2022-05" db="EMBL/GenBank/DDBJ databases">
        <title>Sphingomonas sp. strain RP10 Genome sequencing and assembly.</title>
        <authorList>
            <person name="Kim I."/>
        </authorList>
    </citation>
    <scope>NUCLEOTIDE SEQUENCE</scope>
    <source>
        <strain evidence="5">RP10</strain>
    </source>
</reference>
<keyword evidence="6" id="KW-1185">Reference proteome</keyword>
<dbReference type="PANTHER" id="PTHR33204">
    <property type="entry name" value="TRANSCRIPTIONAL REGULATOR, MARR FAMILY"/>
    <property type="match status" value="1"/>
</dbReference>